<dbReference type="Proteomes" id="UP000002892">
    <property type="component" value="Chromosome"/>
</dbReference>
<dbReference type="STRING" id="646529.Desaci_0911"/>
<protein>
    <submittedName>
        <fullName evidence="1">Uncharacterized protein</fullName>
    </submittedName>
</protein>
<accession>I4D2D3</accession>
<reference evidence="1 2" key="1">
    <citation type="journal article" date="2012" name="J. Bacteriol.">
        <title>Complete genome sequences of Desulfosporosinus orientis DSM765T, Desulfosporosinus youngiae DSM17734T, Desulfosporosinus meridiei DSM13257T, and Desulfosporosinus acidiphilus DSM22704T.</title>
        <authorList>
            <person name="Pester M."/>
            <person name="Brambilla E."/>
            <person name="Alazard D."/>
            <person name="Rattei T."/>
            <person name="Weinmaier T."/>
            <person name="Han J."/>
            <person name="Lucas S."/>
            <person name="Lapidus A."/>
            <person name="Cheng J.F."/>
            <person name="Goodwin L."/>
            <person name="Pitluck S."/>
            <person name="Peters L."/>
            <person name="Ovchinnikova G."/>
            <person name="Teshima H."/>
            <person name="Detter J.C."/>
            <person name="Han C.S."/>
            <person name="Tapia R."/>
            <person name="Land M.L."/>
            <person name="Hauser L."/>
            <person name="Kyrpides N.C."/>
            <person name="Ivanova N.N."/>
            <person name="Pagani I."/>
            <person name="Huntmann M."/>
            <person name="Wei C.L."/>
            <person name="Davenport K.W."/>
            <person name="Daligault H."/>
            <person name="Chain P.S."/>
            <person name="Chen A."/>
            <person name="Mavromatis K."/>
            <person name="Markowitz V."/>
            <person name="Szeto E."/>
            <person name="Mikhailova N."/>
            <person name="Pati A."/>
            <person name="Wagner M."/>
            <person name="Woyke T."/>
            <person name="Ollivier B."/>
            <person name="Klenk H.P."/>
            <person name="Spring S."/>
            <person name="Loy A."/>
        </authorList>
    </citation>
    <scope>NUCLEOTIDE SEQUENCE [LARGE SCALE GENOMIC DNA]</scope>
    <source>
        <strain evidence="2">DSM 22704 / JCM 16185 / SJ4</strain>
    </source>
</reference>
<sequence>MKVSIYPISEERKGDFLQFFDNVAFTDNKEWSGCYCQFYHFDDEQWQQQTEEKNRLSAIKLIQEDRMKGFNGKGILAEFNITNPQTNN</sequence>
<dbReference type="AlphaFoldDB" id="I4D2D3"/>
<dbReference type="EMBL" id="CP003639">
    <property type="protein sequence ID" value="AFM39957.1"/>
    <property type="molecule type" value="Genomic_DNA"/>
</dbReference>
<dbReference type="OrthoDB" id="162220at2"/>
<name>I4D2D3_DESAJ</name>
<evidence type="ECO:0000313" key="1">
    <source>
        <dbReference type="EMBL" id="AFM39957.1"/>
    </source>
</evidence>
<dbReference type="HOGENOM" id="CLU_2464000_0_0_9"/>
<dbReference type="RefSeq" id="WP_014825968.1">
    <property type="nucleotide sequence ID" value="NC_018068.1"/>
</dbReference>
<dbReference type="KEGG" id="dai:Desaci_0911"/>
<evidence type="ECO:0000313" key="2">
    <source>
        <dbReference type="Proteomes" id="UP000002892"/>
    </source>
</evidence>
<organism evidence="1 2">
    <name type="scientific">Desulfosporosinus acidiphilus (strain DSM 22704 / JCM 16185 / SJ4)</name>
    <dbReference type="NCBI Taxonomy" id="646529"/>
    <lineage>
        <taxon>Bacteria</taxon>
        <taxon>Bacillati</taxon>
        <taxon>Bacillota</taxon>
        <taxon>Clostridia</taxon>
        <taxon>Eubacteriales</taxon>
        <taxon>Desulfitobacteriaceae</taxon>
        <taxon>Desulfosporosinus</taxon>
    </lineage>
</organism>
<gene>
    <name evidence="1" type="ordered locus">Desaci_0911</name>
</gene>
<keyword evidence="2" id="KW-1185">Reference proteome</keyword>
<proteinExistence type="predicted"/>